<sequence>MAEDLLGWINDQKTFAAKVEYRDETPTPDLTIQSSSDILNKAQANADQLSNKMYGKDVRKSLAQWVLLGGYMYNQGVITLEQFQAALNSFEDVMKDRQVGVEKRQTKVEDMFKDVIANATVDSEVINARNSTIYGKFPTLDARLESIEQSLAMAIPSGYLVTINHGLGRNPDVTVSYYEDAIGTEVGGLGKAAIFGGTKAKFLESTVSNVDANTVKIELPAGFTLAGYPVYQPADRCWYIIDRNRILKFDLGVQTTDHPNTGSQSDIVDAPMNLVAIPINANTTKLDWE</sequence>
<evidence type="ECO:0000313" key="3">
    <source>
        <dbReference type="Proteomes" id="UP000325295"/>
    </source>
</evidence>
<reference evidence="2 3" key="1">
    <citation type="submission" date="2019-09" db="EMBL/GenBank/DDBJ databases">
        <title>Complete Genome Sequence of Lactobacillus nenjiangensis SH-Y15, isolated from sauerkraut.</title>
        <authorList>
            <person name="Yang H."/>
        </authorList>
    </citation>
    <scope>NUCLEOTIDE SEQUENCE [LARGE SCALE GENOMIC DNA]</scope>
    <source>
        <strain evidence="2 3">SH-Y15</strain>
    </source>
</reference>
<name>A0A5P1X0Z9_9LACO</name>
<accession>A0A5P1X0Z9</accession>
<dbReference type="EMBL" id="CP043939">
    <property type="protein sequence ID" value="QER67572.1"/>
    <property type="molecule type" value="Genomic_DNA"/>
</dbReference>
<dbReference type="AlphaFoldDB" id="A0A5P1X0Z9"/>
<feature type="domain" description="Baseplate upper protein immunoglobulin like" evidence="1">
    <location>
        <begin position="157"/>
        <end position="251"/>
    </location>
</feature>
<proteinExistence type="predicted"/>
<organism evidence="2 3">
    <name type="scientific">Paucilactobacillus nenjiangensis</name>
    <dbReference type="NCBI Taxonomy" id="1296540"/>
    <lineage>
        <taxon>Bacteria</taxon>
        <taxon>Bacillati</taxon>
        <taxon>Bacillota</taxon>
        <taxon>Bacilli</taxon>
        <taxon>Lactobacillales</taxon>
        <taxon>Lactobacillaceae</taxon>
        <taxon>Paucilactobacillus</taxon>
    </lineage>
</organism>
<dbReference type="OrthoDB" id="2151928at2"/>
<dbReference type="InterPro" id="IPR041531">
    <property type="entry name" value="BppU_IgG"/>
</dbReference>
<keyword evidence="3" id="KW-1185">Reference proteome</keyword>
<dbReference type="KEGG" id="lnn:F0161_06680"/>
<gene>
    <name evidence="2" type="ORF">F0161_06680</name>
</gene>
<dbReference type="Gene3D" id="2.60.40.3320">
    <property type="match status" value="1"/>
</dbReference>
<dbReference type="Pfam" id="PF18667">
    <property type="entry name" value="BppU_IgG"/>
    <property type="match status" value="1"/>
</dbReference>
<dbReference type="Proteomes" id="UP000325295">
    <property type="component" value="Chromosome"/>
</dbReference>
<protein>
    <recommendedName>
        <fullName evidence="1">Baseplate upper protein immunoglobulin like domain-containing protein</fullName>
    </recommendedName>
</protein>
<evidence type="ECO:0000259" key="1">
    <source>
        <dbReference type="Pfam" id="PF18667"/>
    </source>
</evidence>
<evidence type="ECO:0000313" key="2">
    <source>
        <dbReference type="EMBL" id="QER67572.1"/>
    </source>
</evidence>
<dbReference type="RefSeq" id="WP_150204110.1">
    <property type="nucleotide sequence ID" value="NZ_CP043939.1"/>
</dbReference>